<keyword evidence="6" id="KW-0227">DNA damage</keyword>
<dbReference type="SUPFAM" id="SSF46689">
    <property type="entry name" value="Homeodomain-like"/>
    <property type="match status" value="1"/>
</dbReference>
<keyword evidence="9" id="KW-0234">DNA repair</keyword>
<dbReference type="Proteomes" id="UP000263753">
    <property type="component" value="Chromosome"/>
</dbReference>
<comment type="similarity">
    <text evidence="2">Belongs to the MGMT family.</text>
</comment>
<keyword evidence="4 12" id="KW-0489">Methyltransferase</keyword>
<dbReference type="GO" id="GO:0006281">
    <property type="term" value="P:DNA repair"/>
    <property type="evidence" value="ECO:0007669"/>
    <property type="project" value="UniProtKB-KW"/>
</dbReference>
<comment type="catalytic activity">
    <reaction evidence="10">
        <text>a 6-O-methyl-2'-deoxyguanosine in DNA + L-cysteinyl-[protein] = S-methyl-L-cysteinyl-[protein] + a 2'-deoxyguanosine in DNA</text>
        <dbReference type="Rhea" id="RHEA:24000"/>
        <dbReference type="Rhea" id="RHEA-COMP:10131"/>
        <dbReference type="Rhea" id="RHEA-COMP:10132"/>
        <dbReference type="Rhea" id="RHEA-COMP:11367"/>
        <dbReference type="Rhea" id="RHEA-COMP:11368"/>
        <dbReference type="ChEBI" id="CHEBI:29950"/>
        <dbReference type="ChEBI" id="CHEBI:82612"/>
        <dbReference type="ChEBI" id="CHEBI:85445"/>
        <dbReference type="ChEBI" id="CHEBI:85448"/>
        <dbReference type="EC" id="2.1.1.63"/>
    </reaction>
</comment>
<evidence type="ECO:0000256" key="8">
    <source>
        <dbReference type="ARBA" id="ARBA00023163"/>
    </source>
</evidence>
<dbReference type="Gene3D" id="3.30.160.70">
    <property type="entry name" value="Methylated DNA-protein cysteine methyltransferase domain"/>
    <property type="match status" value="1"/>
</dbReference>
<accession>A0A3B7LYB7</accession>
<dbReference type="GO" id="GO:0003700">
    <property type="term" value="F:DNA-binding transcription factor activity"/>
    <property type="evidence" value="ECO:0007669"/>
    <property type="project" value="InterPro"/>
</dbReference>
<dbReference type="SUPFAM" id="SSF46767">
    <property type="entry name" value="Methylated DNA-protein cysteine methyltransferase, C-terminal domain"/>
    <property type="match status" value="1"/>
</dbReference>
<dbReference type="EC" id="2.1.1.63" evidence="3"/>
<dbReference type="SMART" id="SM00342">
    <property type="entry name" value="HTH_ARAC"/>
    <property type="match status" value="1"/>
</dbReference>
<evidence type="ECO:0000313" key="12">
    <source>
        <dbReference type="EMBL" id="AXY57812.1"/>
    </source>
</evidence>
<evidence type="ECO:0000256" key="7">
    <source>
        <dbReference type="ARBA" id="ARBA00023015"/>
    </source>
</evidence>
<dbReference type="InterPro" id="IPR009057">
    <property type="entry name" value="Homeodomain-like_sf"/>
</dbReference>
<keyword evidence="5 12" id="KW-0808">Transferase</keyword>
<evidence type="ECO:0000256" key="2">
    <source>
        <dbReference type="ARBA" id="ARBA00008711"/>
    </source>
</evidence>
<dbReference type="InterPro" id="IPR036631">
    <property type="entry name" value="MGMT_N_sf"/>
</dbReference>
<evidence type="ECO:0000256" key="4">
    <source>
        <dbReference type="ARBA" id="ARBA00022603"/>
    </source>
</evidence>
<dbReference type="PROSITE" id="PS00374">
    <property type="entry name" value="MGMT"/>
    <property type="match status" value="1"/>
</dbReference>
<dbReference type="NCBIfam" id="TIGR00589">
    <property type="entry name" value="ogt"/>
    <property type="match status" value="1"/>
</dbReference>
<keyword evidence="7" id="KW-0805">Transcription regulation</keyword>
<dbReference type="Gene3D" id="1.10.10.10">
    <property type="entry name" value="Winged helix-like DNA-binding domain superfamily/Winged helix DNA-binding domain"/>
    <property type="match status" value="1"/>
</dbReference>
<dbReference type="SUPFAM" id="SSF53155">
    <property type="entry name" value="Methylated DNA-protein cysteine methyltransferase domain"/>
    <property type="match status" value="1"/>
</dbReference>
<dbReference type="Gene3D" id="1.10.10.60">
    <property type="entry name" value="Homeodomain-like"/>
    <property type="match status" value="2"/>
</dbReference>
<proteinExistence type="inferred from homology"/>
<dbReference type="Pfam" id="PF01035">
    <property type="entry name" value="DNA_binding_1"/>
    <property type="match status" value="1"/>
</dbReference>
<dbReference type="Pfam" id="PF12833">
    <property type="entry name" value="HTH_18"/>
    <property type="match status" value="1"/>
</dbReference>
<evidence type="ECO:0000256" key="6">
    <source>
        <dbReference type="ARBA" id="ARBA00022763"/>
    </source>
</evidence>
<evidence type="ECO:0000256" key="3">
    <source>
        <dbReference type="ARBA" id="ARBA00011918"/>
    </source>
</evidence>
<dbReference type="InterPro" id="IPR001497">
    <property type="entry name" value="MethylDNA_cys_MeTrfase_AS"/>
</dbReference>
<dbReference type="GO" id="GO:0003908">
    <property type="term" value="F:methylated-DNA-[protein]-cysteine S-methyltransferase activity"/>
    <property type="evidence" value="ECO:0007669"/>
    <property type="project" value="UniProtKB-EC"/>
</dbReference>
<organism evidence="12 13">
    <name type="scientific">Acinetobacter chinensis</name>
    <dbReference type="NCBI Taxonomy" id="2004650"/>
    <lineage>
        <taxon>Bacteria</taxon>
        <taxon>Pseudomonadati</taxon>
        <taxon>Pseudomonadota</taxon>
        <taxon>Gammaproteobacteria</taxon>
        <taxon>Moraxellales</taxon>
        <taxon>Moraxellaceae</taxon>
        <taxon>Acinetobacter</taxon>
    </lineage>
</organism>
<dbReference type="InterPro" id="IPR014048">
    <property type="entry name" value="MethylDNA_cys_MeTrfase_DNA-bd"/>
</dbReference>
<dbReference type="RefSeq" id="WP_087513094.1">
    <property type="nucleotide sequence ID" value="NZ_CP032134.1"/>
</dbReference>
<dbReference type="AlphaFoldDB" id="A0A3B7LYB7"/>
<dbReference type="KEGG" id="achi:CDG60_15305"/>
<dbReference type="PROSITE" id="PS01124">
    <property type="entry name" value="HTH_ARAC_FAMILY_2"/>
    <property type="match status" value="1"/>
</dbReference>
<sequence length="283" mass="31503">MQQQRQFERIASAIEFIQHNFKTQPSLDEVAAHLHLSPAHFQRLFTEWAGTSPKKFLQYISLNYAKQQLQQNSVLESAYATGLSSPSRLHDLFIQIEGMTPAEYKSGGKSLNIHYQFADTPFGCVLIASTGKGICHMSFTDLLTSNDMKALDGLRAKFPEATFVEQQDSFQQHALAMFQSEQTEFSQIKLHLKGTDFQLKVWECLLKIPMGQLSSYGEIAARTGKPKASRAVGTAVGSNPVAFLIPCHRVIQATGILGDYHWGSVRKTAMIGWEGAHVHSEGQ</sequence>
<dbReference type="EMBL" id="CP032134">
    <property type="protein sequence ID" value="AXY57812.1"/>
    <property type="molecule type" value="Genomic_DNA"/>
</dbReference>
<dbReference type="InterPro" id="IPR018060">
    <property type="entry name" value="HTH_AraC"/>
</dbReference>
<evidence type="ECO:0000256" key="10">
    <source>
        <dbReference type="ARBA" id="ARBA00049348"/>
    </source>
</evidence>
<name>A0A3B7LYB7_9GAMM</name>
<feature type="domain" description="HTH araC/xylS-type" evidence="11">
    <location>
        <begin position="11"/>
        <end position="107"/>
    </location>
</feature>
<reference evidence="13" key="1">
    <citation type="submission" date="2018-09" db="EMBL/GenBank/DDBJ databases">
        <title>The complete genome of Acinetobacter sp. strain WCHAc010005.</title>
        <authorList>
            <person name="Hu Y."/>
            <person name="Long H."/>
            <person name="Feng Y."/>
            <person name="Zong Z."/>
        </authorList>
    </citation>
    <scope>NUCLEOTIDE SEQUENCE [LARGE SCALE GENOMIC DNA]</scope>
    <source>
        <strain evidence="13">WCHAc010005</strain>
    </source>
</reference>
<evidence type="ECO:0000256" key="1">
    <source>
        <dbReference type="ARBA" id="ARBA00001286"/>
    </source>
</evidence>
<dbReference type="CDD" id="cd06445">
    <property type="entry name" value="ATase"/>
    <property type="match status" value="1"/>
</dbReference>
<evidence type="ECO:0000256" key="9">
    <source>
        <dbReference type="ARBA" id="ARBA00023204"/>
    </source>
</evidence>
<keyword evidence="8" id="KW-0804">Transcription</keyword>
<evidence type="ECO:0000259" key="11">
    <source>
        <dbReference type="PROSITE" id="PS01124"/>
    </source>
</evidence>
<evidence type="ECO:0000313" key="13">
    <source>
        <dbReference type="Proteomes" id="UP000263753"/>
    </source>
</evidence>
<dbReference type="InterPro" id="IPR036388">
    <property type="entry name" value="WH-like_DNA-bd_sf"/>
</dbReference>
<dbReference type="GO" id="GO:0032259">
    <property type="term" value="P:methylation"/>
    <property type="evidence" value="ECO:0007669"/>
    <property type="project" value="UniProtKB-KW"/>
</dbReference>
<evidence type="ECO:0000256" key="5">
    <source>
        <dbReference type="ARBA" id="ARBA00022679"/>
    </source>
</evidence>
<dbReference type="PANTHER" id="PTHR10815:SF13">
    <property type="entry name" value="METHYLATED-DNA--PROTEIN-CYSTEINE METHYLTRANSFERASE"/>
    <property type="match status" value="1"/>
</dbReference>
<comment type="catalytic activity">
    <reaction evidence="1">
        <text>a 4-O-methyl-thymidine in DNA + L-cysteinyl-[protein] = a thymidine in DNA + S-methyl-L-cysteinyl-[protein]</text>
        <dbReference type="Rhea" id="RHEA:53428"/>
        <dbReference type="Rhea" id="RHEA-COMP:10131"/>
        <dbReference type="Rhea" id="RHEA-COMP:10132"/>
        <dbReference type="Rhea" id="RHEA-COMP:13555"/>
        <dbReference type="Rhea" id="RHEA-COMP:13556"/>
        <dbReference type="ChEBI" id="CHEBI:29950"/>
        <dbReference type="ChEBI" id="CHEBI:82612"/>
        <dbReference type="ChEBI" id="CHEBI:137386"/>
        <dbReference type="ChEBI" id="CHEBI:137387"/>
        <dbReference type="EC" id="2.1.1.63"/>
    </reaction>
</comment>
<dbReference type="PANTHER" id="PTHR10815">
    <property type="entry name" value="METHYLATED-DNA--PROTEIN-CYSTEINE METHYLTRANSFERASE"/>
    <property type="match status" value="1"/>
</dbReference>
<dbReference type="GO" id="GO:0043565">
    <property type="term" value="F:sequence-specific DNA binding"/>
    <property type="evidence" value="ECO:0007669"/>
    <property type="project" value="InterPro"/>
</dbReference>
<gene>
    <name evidence="12" type="ORF">CDG60_15305</name>
</gene>
<dbReference type="InterPro" id="IPR036217">
    <property type="entry name" value="MethylDNA_cys_MeTrfase_DNAb"/>
</dbReference>
<protein>
    <recommendedName>
        <fullName evidence="3">methylated-DNA--[protein]-cysteine S-methyltransferase</fullName>
        <ecNumber evidence="3">2.1.1.63</ecNumber>
    </recommendedName>
</protein>
<dbReference type="FunFam" id="1.10.10.10:FF:000214">
    <property type="entry name" value="Methylated-DNA--protein-cysteine methyltransferase"/>
    <property type="match status" value="1"/>
</dbReference>